<sequence length="142" mass="15840">MGLNRHIRRRVNIHAWRARYFWLDTPAGRRAQVATFCFAVLVVILQLIQLAVASLAPPPTGEPVKAVYWWVVQLIILVVSAAISYAMRPKTEKPKPVAGDAPTVEDGADVKHHFGDCWVGDEFLQAWRVTGTKPIKTKGGKK</sequence>
<evidence type="ECO:0000313" key="3">
    <source>
        <dbReference type="Proteomes" id="UP000051863"/>
    </source>
</evidence>
<feature type="transmembrane region" description="Helical" evidence="1">
    <location>
        <begin position="67"/>
        <end position="87"/>
    </location>
</feature>
<dbReference type="PATRIC" id="fig|405446.3.peg.2669"/>
<evidence type="ECO:0000256" key="1">
    <source>
        <dbReference type="SAM" id="Phobius"/>
    </source>
</evidence>
<accession>A0A0R0CLR4</accession>
<evidence type="ECO:0000313" key="2">
    <source>
        <dbReference type="EMBL" id="KRG65800.1"/>
    </source>
</evidence>
<dbReference type="AlphaFoldDB" id="A0A0R0CLR4"/>
<keyword evidence="1" id="KW-1133">Transmembrane helix</keyword>
<dbReference type="EMBL" id="LDJJ01000051">
    <property type="protein sequence ID" value="KRG65800.1"/>
    <property type="molecule type" value="Genomic_DNA"/>
</dbReference>
<dbReference type="OrthoDB" id="6058680at2"/>
<organism evidence="2 3">
    <name type="scientific">Stenotrophomonas terrae</name>
    <dbReference type="NCBI Taxonomy" id="405446"/>
    <lineage>
        <taxon>Bacteria</taxon>
        <taxon>Pseudomonadati</taxon>
        <taxon>Pseudomonadota</taxon>
        <taxon>Gammaproteobacteria</taxon>
        <taxon>Lysobacterales</taxon>
        <taxon>Lysobacteraceae</taxon>
        <taxon>Stenotrophomonas</taxon>
    </lineage>
</organism>
<name>A0A0R0CLR4_9GAMM</name>
<proteinExistence type="predicted"/>
<gene>
    <name evidence="2" type="ORF">ABB27_14610</name>
</gene>
<keyword evidence="1" id="KW-0812">Transmembrane</keyword>
<protein>
    <submittedName>
        <fullName evidence="2">Uncharacterized protein</fullName>
    </submittedName>
</protein>
<keyword evidence="3" id="KW-1185">Reference proteome</keyword>
<dbReference type="Proteomes" id="UP000051863">
    <property type="component" value="Unassembled WGS sequence"/>
</dbReference>
<feature type="transmembrane region" description="Helical" evidence="1">
    <location>
        <begin position="33"/>
        <end position="55"/>
    </location>
</feature>
<comment type="caution">
    <text evidence="2">The sequence shown here is derived from an EMBL/GenBank/DDBJ whole genome shotgun (WGS) entry which is preliminary data.</text>
</comment>
<reference evidence="2 3" key="1">
    <citation type="submission" date="2015-05" db="EMBL/GenBank/DDBJ databases">
        <title>Genome sequencing and analysis of members of genus Stenotrophomonas.</title>
        <authorList>
            <person name="Patil P.P."/>
            <person name="Midha S."/>
            <person name="Patil P.B."/>
        </authorList>
    </citation>
    <scope>NUCLEOTIDE SEQUENCE [LARGE SCALE GENOMIC DNA]</scope>
    <source>
        <strain evidence="2 3">DSM 18941</strain>
    </source>
</reference>
<keyword evidence="1" id="KW-0472">Membrane</keyword>
<dbReference type="RefSeq" id="WP_057629512.1">
    <property type="nucleotide sequence ID" value="NZ_LDJJ01000051.1"/>
</dbReference>